<evidence type="ECO:0000256" key="6">
    <source>
        <dbReference type="ARBA" id="ARBA00023136"/>
    </source>
</evidence>
<evidence type="ECO:0000256" key="7">
    <source>
        <dbReference type="RuleBase" id="RU003346"/>
    </source>
</evidence>
<dbReference type="Gene3D" id="1.20.1250.20">
    <property type="entry name" value="MFS general substrate transporter like domains"/>
    <property type="match status" value="1"/>
</dbReference>
<accession>A0A2T9ZJC9</accession>
<dbReference type="InterPro" id="IPR005828">
    <property type="entry name" value="MFS_sugar_transport-like"/>
</dbReference>
<dbReference type="EMBL" id="MBFS01000090">
    <property type="protein sequence ID" value="PVV04699.1"/>
    <property type="molecule type" value="Genomic_DNA"/>
</dbReference>
<dbReference type="InterPro" id="IPR005829">
    <property type="entry name" value="Sugar_transporter_CS"/>
</dbReference>
<dbReference type="PRINTS" id="PR00171">
    <property type="entry name" value="SUGRTRNSPORT"/>
</dbReference>
<dbReference type="AlphaFoldDB" id="A0A2T9ZJC9"/>
<dbReference type="OrthoDB" id="4142200at2759"/>
<proteinExistence type="inferred from homology"/>
<dbReference type="PROSITE" id="PS00216">
    <property type="entry name" value="SUGAR_TRANSPORT_1"/>
    <property type="match status" value="1"/>
</dbReference>
<evidence type="ECO:0000256" key="8">
    <source>
        <dbReference type="SAM" id="Phobius"/>
    </source>
</evidence>
<reference evidence="10 11" key="1">
    <citation type="journal article" date="2018" name="MBio">
        <title>Comparative Genomics Reveals the Core Gene Toolbox for the Fungus-Insect Symbiosis.</title>
        <authorList>
            <person name="Wang Y."/>
            <person name="Stata M."/>
            <person name="Wang W."/>
            <person name="Stajich J.E."/>
            <person name="White M.M."/>
            <person name="Moncalvo J.M."/>
        </authorList>
    </citation>
    <scope>NUCLEOTIDE SEQUENCE [LARGE SCALE GENOMIC DNA]</scope>
    <source>
        <strain evidence="10 11">SC-DP-2</strain>
    </source>
</reference>
<evidence type="ECO:0000313" key="10">
    <source>
        <dbReference type="EMBL" id="PVV04699.1"/>
    </source>
</evidence>
<feature type="transmembrane region" description="Helical" evidence="8">
    <location>
        <begin position="257"/>
        <end position="279"/>
    </location>
</feature>
<dbReference type="InterPro" id="IPR050360">
    <property type="entry name" value="MFS_Sugar_Transporters"/>
</dbReference>
<evidence type="ECO:0000256" key="3">
    <source>
        <dbReference type="ARBA" id="ARBA00022448"/>
    </source>
</evidence>
<feature type="transmembrane region" description="Helical" evidence="8">
    <location>
        <begin position="49"/>
        <end position="67"/>
    </location>
</feature>
<comment type="subcellular location">
    <subcellularLocation>
        <location evidence="1">Membrane</location>
        <topology evidence="1">Multi-pass membrane protein</topology>
    </subcellularLocation>
</comment>
<comment type="similarity">
    <text evidence="2 7">Belongs to the major facilitator superfamily. Sugar transporter (TC 2.A.1.1) family.</text>
</comment>
<organism evidence="10 11">
    <name type="scientific">Smittium megazygosporum</name>
    <dbReference type="NCBI Taxonomy" id="133381"/>
    <lineage>
        <taxon>Eukaryota</taxon>
        <taxon>Fungi</taxon>
        <taxon>Fungi incertae sedis</taxon>
        <taxon>Zoopagomycota</taxon>
        <taxon>Kickxellomycotina</taxon>
        <taxon>Harpellomycetes</taxon>
        <taxon>Harpellales</taxon>
        <taxon>Legeriomycetaceae</taxon>
        <taxon>Smittium</taxon>
    </lineage>
</organism>
<comment type="caution">
    <text evidence="10">The sequence shown here is derived from an EMBL/GenBank/DDBJ whole genome shotgun (WGS) entry which is preliminary data.</text>
</comment>
<feature type="transmembrane region" description="Helical" evidence="8">
    <location>
        <begin position="143"/>
        <end position="160"/>
    </location>
</feature>
<evidence type="ECO:0000313" key="11">
    <source>
        <dbReference type="Proteomes" id="UP000245609"/>
    </source>
</evidence>
<dbReference type="SUPFAM" id="SSF103473">
    <property type="entry name" value="MFS general substrate transporter"/>
    <property type="match status" value="1"/>
</dbReference>
<dbReference type="PROSITE" id="PS00217">
    <property type="entry name" value="SUGAR_TRANSPORT_2"/>
    <property type="match status" value="1"/>
</dbReference>
<name>A0A2T9ZJC9_9FUNG</name>
<evidence type="ECO:0000259" key="9">
    <source>
        <dbReference type="PROSITE" id="PS50850"/>
    </source>
</evidence>
<keyword evidence="5 8" id="KW-1133">Transmembrane helix</keyword>
<protein>
    <recommendedName>
        <fullName evidence="9">Major facilitator superfamily (MFS) profile domain-containing protein</fullName>
    </recommendedName>
</protein>
<dbReference type="InterPro" id="IPR003663">
    <property type="entry name" value="Sugar/inositol_transpt"/>
</dbReference>
<sequence length="504" mass="56195">MGRYAQSYLIAGIASVGGLLFGYDIGIIANILAMSWFRLYFRYPDATQVGVITSFLTLGCFVGALGAGHLCDRISRKRTIIMASLIFVVGSLIQAVATNTGFLIFGRFVNGLAVGFLSQAVPTYQCELAAPEVRGRLISLQQWSITWGIVVAFWICIGTSNIDSNLSWRLPLYLQIIPAAILLVAMPRMPYSPRWLLLKGRDQEALLVLARIRSGGDMSDPAMVQEYKSVREAIEIENRVSLKSYSELLKFPIRRRLVLGILTQMFQQLTGINTIMYYAPSIFRRAGIGGNSGPMIAQGINGIVNVLFTIPAILFVDRWGRRLTLMMGAIGCGLSYLILAISIYLNSGTVTKIETVNNVQLTTVSSKIVIPPWVGITMIYTFVASFASSWGPVAWIYPAEIFPMSMRSKGTSITTATNWFFNFIVGLVSPMLIHSMSWGLYALFFVFMVIAVIVIYLFYPETKGRSLEQMEVIFRGSVWAIRDQSRIAEELNNEKQNKERYQNV</sequence>
<dbReference type="FunFam" id="1.20.1250.20:FF:000026">
    <property type="entry name" value="MFS quinate transporter QutD"/>
    <property type="match status" value="1"/>
</dbReference>
<feature type="transmembrane region" description="Helical" evidence="8">
    <location>
        <begin position="373"/>
        <end position="395"/>
    </location>
</feature>
<feature type="transmembrane region" description="Helical" evidence="8">
    <location>
        <begin position="7"/>
        <end position="37"/>
    </location>
</feature>
<dbReference type="Pfam" id="PF00083">
    <property type="entry name" value="Sugar_tr"/>
    <property type="match status" value="1"/>
</dbReference>
<evidence type="ECO:0000256" key="2">
    <source>
        <dbReference type="ARBA" id="ARBA00010992"/>
    </source>
</evidence>
<gene>
    <name evidence="10" type="ORF">BB560_000788</name>
</gene>
<evidence type="ECO:0000256" key="4">
    <source>
        <dbReference type="ARBA" id="ARBA00022692"/>
    </source>
</evidence>
<dbReference type="InterPro" id="IPR020846">
    <property type="entry name" value="MFS_dom"/>
</dbReference>
<evidence type="ECO:0000256" key="5">
    <source>
        <dbReference type="ARBA" id="ARBA00022989"/>
    </source>
</evidence>
<dbReference type="PANTHER" id="PTHR48022:SF2">
    <property type="entry name" value="PLASTIDIC GLUCOSE TRANSPORTER 4"/>
    <property type="match status" value="1"/>
</dbReference>
<dbReference type="STRING" id="133381.A0A2T9ZJC9"/>
<keyword evidence="3 7" id="KW-0813">Transport</keyword>
<feature type="transmembrane region" description="Helical" evidence="8">
    <location>
        <begin position="323"/>
        <end position="345"/>
    </location>
</feature>
<dbReference type="PANTHER" id="PTHR48022">
    <property type="entry name" value="PLASTIDIC GLUCOSE TRANSPORTER 4"/>
    <property type="match status" value="1"/>
</dbReference>
<dbReference type="NCBIfam" id="TIGR00879">
    <property type="entry name" value="SP"/>
    <property type="match status" value="1"/>
</dbReference>
<dbReference type="Proteomes" id="UP000245609">
    <property type="component" value="Unassembled WGS sequence"/>
</dbReference>
<dbReference type="GO" id="GO:0016020">
    <property type="term" value="C:membrane"/>
    <property type="evidence" value="ECO:0007669"/>
    <property type="project" value="UniProtKB-SubCell"/>
</dbReference>
<dbReference type="InterPro" id="IPR036259">
    <property type="entry name" value="MFS_trans_sf"/>
</dbReference>
<feature type="domain" description="Major facilitator superfamily (MFS) profile" evidence="9">
    <location>
        <begin position="10"/>
        <end position="463"/>
    </location>
</feature>
<feature type="transmembrane region" description="Helical" evidence="8">
    <location>
        <begin position="299"/>
        <end position="316"/>
    </location>
</feature>
<keyword evidence="4 8" id="KW-0812">Transmembrane</keyword>
<keyword evidence="6 8" id="KW-0472">Membrane</keyword>
<feature type="transmembrane region" description="Helical" evidence="8">
    <location>
        <begin position="439"/>
        <end position="459"/>
    </location>
</feature>
<feature type="transmembrane region" description="Helical" evidence="8">
    <location>
        <begin position="79"/>
        <end position="97"/>
    </location>
</feature>
<dbReference type="GO" id="GO:0005351">
    <property type="term" value="F:carbohydrate:proton symporter activity"/>
    <property type="evidence" value="ECO:0007669"/>
    <property type="project" value="TreeGrafter"/>
</dbReference>
<feature type="transmembrane region" description="Helical" evidence="8">
    <location>
        <begin position="416"/>
        <end position="433"/>
    </location>
</feature>
<evidence type="ECO:0000256" key="1">
    <source>
        <dbReference type="ARBA" id="ARBA00004141"/>
    </source>
</evidence>
<keyword evidence="11" id="KW-1185">Reference proteome</keyword>
<dbReference type="PROSITE" id="PS50850">
    <property type="entry name" value="MFS"/>
    <property type="match status" value="1"/>
</dbReference>